<keyword evidence="3" id="KW-0175">Coiled coil</keyword>
<dbReference type="SUPFAM" id="SSF52172">
    <property type="entry name" value="CheY-like"/>
    <property type="match status" value="1"/>
</dbReference>
<dbReference type="CDD" id="cd00077">
    <property type="entry name" value="HDc"/>
    <property type="match status" value="1"/>
</dbReference>
<feature type="domain" description="Response regulatory" evidence="4">
    <location>
        <begin position="1"/>
        <end position="41"/>
    </location>
</feature>
<keyword evidence="8" id="KW-1185">Reference proteome</keyword>
<dbReference type="Pfam" id="PF13487">
    <property type="entry name" value="HD_5"/>
    <property type="match status" value="1"/>
</dbReference>
<dbReference type="Proteomes" id="UP000472839">
    <property type="component" value="Unassembled WGS sequence"/>
</dbReference>
<dbReference type="InterPro" id="IPR003607">
    <property type="entry name" value="HD/PDEase_dom"/>
</dbReference>
<evidence type="ECO:0000313" key="7">
    <source>
        <dbReference type="EMBL" id="KAB7891832.1"/>
    </source>
</evidence>
<proteinExistence type="predicted"/>
<dbReference type="PROSITE" id="PS50110">
    <property type="entry name" value="RESPONSE_REGULATORY"/>
    <property type="match status" value="1"/>
</dbReference>
<dbReference type="GO" id="GO:0004112">
    <property type="term" value="F:cyclic-nucleotide phosphodiesterase activity"/>
    <property type="evidence" value="ECO:0007669"/>
    <property type="project" value="UniProtKB-ARBA"/>
</dbReference>
<dbReference type="InterPro" id="IPR011006">
    <property type="entry name" value="CheY-like_superfamily"/>
</dbReference>
<dbReference type="InterPro" id="IPR037522">
    <property type="entry name" value="HD_GYP_dom"/>
</dbReference>
<dbReference type="RefSeq" id="WP_152189032.1">
    <property type="nucleotide sequence ID" value="NZ_WFKI01000004.1"/>
</dbReference>
<reference evidence="8 9" key="1">
    <citation type="submission" date="2019-10" db="EMBL/GenBank/DDBJ databases">
        <title>Poseidonibacter ostreae sp. nov., isolated from the gut of the Ostrea denselamellosa.</title>
        <authorList>
            <person name="Choi A."/>
        </authorList>
    </citation>
    <scope>NUCLEOTIDE SEQUENCE [LARGE SCALE GENOMIC DNA]</scope>
    <source>
        <strain evidence="6 9">SJOD-M-33</strain>
        <strain evidence="7 8">SJOD-M-5</strain>
    </source>
</reference>
<dbReference type="PROSITE" id="PS51832">
    <property type="entry name" value="HD_GYP"/>
    <property type="match status" value="1"/>
</dbReference>
<evidence type="ECO:0000259" key="4">
    <source>
        <dbReference type="PROSITE" id="PS50110"/>
    </source>
</evidence>
<gene>
    <name evidence="7" type="ORF">GBG18_05195</name>
    <name evidence="6" type="ORF">GBG19_12140</name>
</gene>
<evidence type="ECO:0000313" key="6">
    <source>
        <dbReference type="EMBL" id="KAB7886472.1"/>
    </source>
</evidence>
<evidence type="ECO:0000313" key="9">
    <source>
        <dbReference type="Proteomes" id="UP000472839"/>
    </source>
</evidence>
<accession>A0A6L4WQ37</accession>
<dbReference type="InterPro" id="IPR052020">
    <property type="entry name" value="Cyclic_di-GMP/3'3'-cGAMP_PDE"/>
</dbReference>
<dbReference type="SUPFAM" id="SSF109604">
    <property type="entry name" value="HD-domain/PDEase-like"/>
    <property type="match status" value="1"/>
</dbReference>
<evidence type="ECO:0000259" key="5">
    <source>
        <dbReference type="PROSITE" id="PS51832"/>
    </source>
</evidence>
<evidence type="ECO:0000256" key="1">
    <source>
        <dbReference type="ARBA" id="ARBA00022801"/>
    </source>
</evidence>
<sequence length="266" mass="30130">MITAAGDDENIHKKAFDLGVSDFLSKPVNALVFEARVENLLSNYQNKILLESKAKLLESEVEKATKDLIKREHETLKILGKTAEYKDPETASHVARVSHYSKLLAKEYGLSEKEQDLIFHAAPFHDLGKVGIEDKILLKPGRLDEDEFEIMKTHALIGYEILKDSKSDYLKAGATIALHHHEKFDGSGYPKGSKADDIHIYGRIVAIADVFDALTSHRPYKKAWDFEKALEFLQEESSKHFDPDLVDLFVKNIEEVSKIYNSFIEA</sequence>
<dbReference type="EMBL" id="WFKK01000041">
    <property type="protein sequence ID" value="KAB7886472.1"/>
    <property type="molecule type" value="Genomic_DNA"/>
</dbReference>
<dbReference type="InterPro" id="IPR001789">
    <property type="entry name" value="Sig_transdc_resp-reg_receiver"/>
</dbReference>
<dbReference type="GO" id="GO:0009214">
    <property type="term" value="P:cyclic nucleotide catabolic process"/>
    <property type="evidence" value="ECO:0007669"/>
    <property type="project" value="UniProtKB-ARBA"/>
</dbReference>
<protein>
    <submittedName>
        <fullName evidence="6">HD domain-containing protein</fullName>
    </submittedName>
</protein>
<dbReference type="PANTHER" id="PTHR45228:SF1">
    <property type="entry name" value="CYCLIC DI-GMP PHOSPHODIESTERASE TM_0186"/>
    <property type="match status" value="1"/>
</dbReference>
<dbReference type="GO" id="GO:0000160">
    <property type="term" value="P:phosphorelay signal transduction system"/>
    <property type="evidence" value="ECO:0007669"/>
    <property type="project" value="InterPro"/>
</dbReference>
<keyword evidence="1" id="KW-0378">Hydrolase</keyword>
<feature type="coiled-coil region" evidence="3">
    <location>
        <begin position="47"/>
        <end position="74"/>
    </location>
</feature>
<dbReference type="Proteomes" id="UP000461010">
    <property type="component" value="Unassembled WGS sequence"/>
</dbReference>
<dbReference type="Gene3D" id="1.10.3210.10">
    <property type="entry name" value="Hypothetical protein af1432"/>
    <property type="match status" value="1"/>
</dbReference>
<dbReference type="EMBL" id="WFKJ01000011">
    <property type="protein sequence ID" value="KAB7891832.1"/>
    <property type="molecule type" value="Genomic_DNA"/>
</dbReference>
<organism evidence="6 9">
    <name type="scientific">Poseidonibacter ostreae</name>
    <dbReference type="NCBI Taxonomy" id="2654171"/>
    <lineage>
        <taxon>Bacteria</taxon>
        <taxon>Pseudomonadati</taxon>
        <taxon>Campylobacterota</taxon>
        <taxon>Epsilonproteobacteria</taxon>
        <taxon>Campylobacterales</taxon>
        <taxon>Arcobacteraceae</taxon>
        <taxon>Poseidonibacter</taxon>
    </lineage>
</organism>
<dbReference type="AlphaFoldDB" id="A0A6L4WQ37"/>
<dbReference type="Gene3D" id="3.40.50.2300">
    <property type="match status" value="1"/>
</dbReference>
<comment type="caution">
    <text evidence="2">Lacks conserved residue(s) required for the propagation of feature annotation.</text>
</comment>
<evidence type="ECO:0000313" key="8">
    <source>
        <dbReference type="Proteomes" id="UP000461010"/>
    </source>
</evidence>
<dbReference type="FunFam" id="1.10.3210.10:FF:000018">
    <property type="entry name" value="Two-component system response regulator"/>
    <property type="match status" value="1"/>
</dbReference>
<feature type="domain" description="HD-GYP" evidence="5">
    <location>
        <begin position="68"/>
        <end position="265"/>
    </location>
</feature>
<evidence type="ECO:0000256" key="2">
    <source>
        <dbReference type="PROSITE-ProRule" id="PRU00169"/>
    </source>
</evidence>
<evidence type="ECO:0000256" key="3">
    <source>
        <dbReference type="SAM" id="Coils"/>
    </source>
</evidence>
<dbReference type="SMART" id="SM00471">
    <property type="entry name" value="HDc"/>
    <property type="match status" value="1"/>
</dbReference>
<name>A0A6L4WQ37_9BACT</name>
<dbReference type="PANTHER" id="PTHR45228">
    <property type="entry name" value="CYCLIC DI-GMP PHOSPHODIESTERASE TM_0186-RELATED"/>
    <property type="match status" value="1"/>
</dbReference>
<comment type="caution">
    <text evidence="6">The sequence shown here is derived from an EMBL/GenBank/DDBJ whole genome shotgun (WGS) entry which is preliminary data.</text>
</comment>